<evidence type="ECO:0000313" key="3">
    <source>
        <dbReference type="EMBL" id="MFC4353525.1"/>
    </source>
</evidence>
<keyword evidence="2" id="KW-0472">Membrane</keyword>
<evidence type="ECO:0000313" key="4">
    <source>
        <dbReference type="Proteomes" id="UP001595733"/>
    </source>
</evidence>
<feature type="transmembrane region" description="Helical" evidence="2">
    <location>
        <begin position="41"/>
        <end position="61"/>
    </location>
</feature>
<dbReference type="Proteomes" id="UP001595733">
    <property type="component" value="Unassembled WGS sequence"/>
</dbReference>
<sequence>MNEMRDQLNAKIGDVSSRAIRVQHQVNLKKNQHPSKVKVQWSYYATMAAFIGVLVLSINLLSSPFTDDRGQLNPVEPSESAIPPTTEDDGVIEKPDIVEPVDPSHLFMELNSHGEQFPKLEEDLRNVMSTPNVELGILEAMNDSVNGVSINENGMVLVEFKDFGSEVPSPSSEVKTSLLGTLYDSIFKYSEVQSAQFSFEGNLTAWQEWIGTYEPMVRQIVFDLNTHGKPFPELEKDLNNLMIQGYTEIDSRNIEVLADSVNGVAINEHGTVVVEFKDFRNDFGSLTSNEKSIFLTPIRETVFKYPEVKEVYFTFEGSFNHWCEWLESTYEPMTRKYDIEVLLANHTFYKTIHQTLLDGNLIDPRAADVFVVYLEALRNKDLEEVKKYSSSTDDDIETLFEIHQKIDYISLSIESINNSEGEPVSEIHLTFKQHDGTLSSGKYYLEFYDDGIKIQDGLRNN</sequence>
<organism evidence="3 4">
    <name type="scientific">Chryseomicrobium palamuruense</name>
    <dbReference type="NCBI Taxonomy" id="682973"/>
    <lineage>
        <taxon>Bacteria</taxon>
        <taxon>Bacillati</taxon>
        <taxon>Bacillota</taxon>
        <taxon>Bacilli</taxon>
        <taxon>Bacillales</taxon>
        <taxon>Caryophanaceae</taxon>
        <taxon>Chryseomicrobium</taxon>
    </lineage>
</organism>
<feature type="region of interest" description="Disordered" evidence="1">
    <location>
        <begin position="67"/>
        <end position="91"/>
    </location>
</feature>
<keyword evidence="2" id="KW-0812">Transmembrane</keyword>
<dbReference type="RefSeq" id="WP_378138994.1">
    <property type="nucleotide sequence ID" value="NZ_JBHSEF010000006.1"/>
</dbReference>
<name>A0ABV8UQL8_9BACL</name>
<reference evidence="4" key="1">
    <citation type="journal article" date="2019" name="Int. J. Syst. Evol. Microbiol.">
        <title>The Global Catalogue of Microorganisms (GCM) 10K type strain sequencing project: providing services to taxonomists for standard genome sequencing and annotation.</title>
        <authorList>
            <consortium name="The Broad Institute Genomics Platform"/>
            <consortium name="The Broad Institute Genome Sequencing Center for Infectious Disease"/>
            <person name="Wu L."/>
            <person name="Ma J."/>
        </authorList>
    </citation>
    <scope>NUCLEOTIDE SEQUENCE [LARGE SCALE GENOMIC DNA]</scope>
    <source>
        <strain evidence="4">CCUG 50353</strain>
    </source>
</reference>
<evidence type="ECO:0000256" key="1">
    <source>
        <dbReference type="SAM" id="MobiDB-lite"/>
    </source>
</evidence>
<keyword evidence="4" id="KW-1185">Reference proteome</keyword>
<comment type="caution">
    <text evidence="3">The sequence shown here is derived from an EMBL/GenBank/DDBJ whole genome shotgun (WGS) entry which is preliminary data.</text>
</comment>
<gene>
    <name evidence="3" type="ORF">ACFO0S_00420</name>
</gene>
<keyword evidence="2" id="KW-1133">Transmembrane helix</keyword>
<accession>A0ABV8UQL8</accession>
<proteinExistence type="predicted"/>
<evidence type="ECO:0000256" key="2">
    <source>
        <dbReference type="SAM" id="Phobius"/>
    </source>
</evidence>
<dbReference type="EMBL" id="JBHSEF010000006">
    <property type="protein sequence ID" value="MFC4353525.1"/>
    <property type="molecule type" value="Genomic_DNA"/>
</dbReference>
<protein>
    <submittedName>
        <fullName evidence="3">Uncharacterized protein</fullName>
    </submittedName>
</protein>